<dbReference type="EMBL" id="BLAD01000084">
    <property type="protein sequence ID" value="GES04611.1"/>
    <property type="molecule type" value="Genomic_DNA"/>
</dbReference>
<feature type="coiled-coil region" evidence="1">
    <location>
        <begin position="445"/>
        <end position="511"/>
    </location>
</feature>
<dbReference type="InterPro" id="IPR027417">
    <property type="entry name" value="P-loop_NTPase"/>
</dbReference>
<protein>
    <recommendedName>
        <fullName evidence="5">TIGR02680 family protein</fullName>
    </recommendedName>
</protein>
<feature type="coiled-coil region" evidence="1">
    <location>
        <begin position="863"/>
        <end position="890"/>
    </location>
</feature>
<dbReference type="InterPro" id="IPR013496">
    <property type="entry name" value="CHP02680"/>
</dbReference>
<organism evidence="3 4">
    <name type="scientific">Acrocarpospora corrugata</name>
    <dbReference type="NCBI Taxonomy" id="35763"/>
    <lineage>
        <taxon>Bacteria</taxon>
        <taxon>Bacillati</taxon>
        <taxon>Actinomycetota</taxon>
        <taxon>Actinomycetes</taxon>
        <taxon>Streptosporangiales</taxon>
        <taxon>Streptosporangiaceae</taxon>
        <taxon>Acrocarpospora</taxon>
    </lineage>
</organism>
<dbReference type="RefSeq" id="WP_155340689.1">
    <property type="nucleotide sequence ID" value="NZ_BAAABN010000076.1"/>
</dbReference>
<dbReference type="PANTHER" id="PTHR23159">
    <property type="entry name" value="CENTROSOMAL PROTEIN 2"/>
    <property type="match status" value="1"/>
</dbReference>
<evidence type="ECO:0000313" key="4">
    <source>
        <dbReference type="Proteomes" id="UP000334990"/>
    </source>
</evidence>
<dbReference type="SUPFAM" id="SSF52540">
    <property type="entry name" value="P-loop containing nucleoside triphosphate hydrolases"/>
    <property type="match status" value="1"/>
</dbReference>
<gene>
    <name evidence="3" type="ORF">Acor_66790</name>
</gene>
<dbReference type="Proteomes" id="UP000334990">
    <property type="component" value="Unassembled WGS sequence"/>
</dbReference>
<dbReference type="NCBIfam" id="TIGR02680">
    <property type="entry name" value="TIGR02680 family protein"/>
    <property type="match status" value="1"/>
</dbReference>
<feature type="region of interest" description="Disordered" evidence="2">
    <location>
        <begin position="931"/>
        <end position="953"/>
    </location>
</feature>
<dbReference type="Gene3D" id="3.40.50.300">
    <property type="entry name" value="P-loop containing nucleotide triphosphate hydrolases"/>
    <property type="match status" value="1"/>
</dbReference>
<evidence type="ECO:0000313" key="3">
    <source>
        <dbReference type="EMBL" id="GES04611.1"/>
    </source>
</evidence>
<feature type="coiled-coil region" evidence="1">
    <location>
        <begin position="737"/>
        <end position="764"/>
    </location>
</feature>
<accession>A0A5M3WC14</accession>
<evidence type="ECO:0008006" key="5">
    <source>
        <dbReference type="Google" id="ProtNLM"/>
    </source>
</evidence>
<comment type="caution">
    <text evidence="3">The sequence shown here is derived from an EMBL/GenBank/DDBJ whole genome shotgun (WGS) entry which is preliminary data.</text>
</comment>
<evidence type="ECO:0000256" key="2">
    <source>
        <dbReference type="SAM" id="MobiDB-lite"/>
    </source>
</evidence>
<sequence>MPTAPTSERWKPLRAGLVDMFYYDVEEFHFHQGRLLLRGNNGTGKSKVLALTLPFLLDGELSPHRVEPDGDHRKRMEWNLLLDGKHPHPERLGYTWLEFGRLNADGSPEFRTIGCGLKAVKDRGIARSWFFVTQQRVGVDLHLISPSGTALTRDKLRDAVEGAGLVFDRAADYRRAVDDALFGLGEYRYAALVNLLIQLRQPQLSKKPDEKRLSRALTEALPPLSPALIATVADAFRGLDEERDALRTLTEARQAADDFLTHYRRYAAIAAKRKAAAPRQTHSRYEHLSRDLIDADTRHTRADADLVTARATLDDLAAQQVRLDARAEALRQSPEMRDAERLRQTGAEASRLAAHALRSEQERDRLAIDVGRVRIRATAADGKAEAAARELLAAGDLAVAASRAARCETAHLALVDGVTDPGQVRAAKRESEALAVRREQAVTGLERLLKQVAEARGRLAGAQADVDRLSAELQAAAERIGAAEEATDAARDELSRAYGRYLAELTELRIEDPDAVLAAMDSWAVTANGPNPATVLVDDAARAAPILLGGQGAELNGALRAARATAAELGAEIAKLEAGGHDTPPIPHTRGPQARLGRPGAPLWKVIDFAGAVPADHRAGLEGALEAAGILDAWVTPDGNLLVENDTVVLPVGPVAGPTCAGLLRPVIDRADPQAAALSDDVVERVLAAIGLGAGHGPAWVTVDGRWANGVLTGSYRKTSADYIGEGAREAARRAKLIGLRAELARKERQIDDLASQVRALTVRQDALAAEHRALPSDAPVREAHVRLAAEHGRRRELVAQHTRAATIALERQHDLTEARTRTDEFAGDVGLPTDAESLADVKAGVGEYRLSLARLWPAFHALREARETVADTRTQLAEAQQRLDAAIELSLGARAEADGAAEIHRVLTETAGAAVSALNQQFDEVRKAQQTRAQAEREVRGQERKALEERGKAEGQRNNLRVQLEEAAIARETAIREFRAFTATGLLKLALPDQEIPDPATEWAAKPAVLLAREVNARLESIDDGDPLWERIQRKVAEEHKLLSDVMARQGNSVGLSVPNGVMIVDVVFHGRRQDVAGLAGGLARESADRAELLSAKEREILENHLLNEVAGTLQELITDAESEVREMNAELESRPTSTGMRLRLIWKPAKDAPDGLVRVRDKLRQQVDAWAVADRASVGAFLQQQIARQHSDNPAAGWTEALTKALDYRGWHEFAIQRLQDGQWRSASGPASGGERVLAASIPLFAAASAHYKSAGNPYAPRLVALDEAFAGVDDDSRAKCLGLLATFDMDVVMTSEREWGCYPQVPGLAICQLSRRDGIDAVLVTTWRWDGQERRRTEQSVPSLPIERSAIPQGGLFDE</sequence>
<reference evidence="3 4" key="1">
    <citation type="submission" date="2019-10" db="EMBL/GenBank/DDBJ databases">
        <title>Whole genome shotgun sequence of Acrocarpospora corrugata NBRC 13972.</title>
        <authorList>
            <person name="Ichikawa N."/>
            <person name="Kimura A."/>
            <person name="Kitahashi Y."/>
            <person name="Komaki H."/>
            <person name="Oguchi A."/>
        </authorList>
    </citation>
    <scope>NUCLEOTIDE SEQUENCE [LARGE SCALE GENOMIC DNA]</scope>
    <source>
        <strain evidence="3 4">NBRC 13972</strain>
    </source>
</reference>
<feature type="compositionally biased region" description="Basic and acidic residues" evidence="2">
    <location>
        <begin position="935"/>
        <end position="953"/>
    </location>
</feature>
<dbReference type="OrthoDB" id="8527901at2"/>
<dbReference type="PANTHER" id="PTHR23159:SF60">
    <property type="entry name" value="SPINDLE ASSEMBLY ABNORMAL PROTEIN 4"/>
    <property type="match status" value="1"/>
</dbReference>
<name>A0A5M3WC14_9ACTN</name>
<evidence type="ECO:0000256" key="1">
    <source>
        <dbReference type="SAM" id="Coils"/>
    </source>
</evidence>
<keyword evidence="1" id="KW-0175">Coiled coil</keyword>
<proteinExistence type="predicted"/>
<keyword evidence="4" id="KW-1185">Reference proteome</keyword>
<dbReference type="Pfam" id="PF13558">
    <property type="entry name" value="SbcC_Walker_B"/>
    <property type="match status" value="1"/>
</dbReference>